<dbReference type="RefSeq" id="WP_103918973.1">
    <property type="nucleotide sequence ID" value="NZ_FMSV02000136.1"/>
</dbReference>
<proteinExistence type="predicted"/>
<evidence type="ECO:0000313" key="5">
    <source>
        <dbReference type="Proteomes" id="UP000236724"/>
    </source>
</evidence>
<feature type="domain" description="Solute-binding protein family 5" evidence="3">
    <location>
        <begin position="96"/>
        <end position="500"/>
    </location>
</feature>
<protein>
    <submittedName>
        <fullName evidence="4">Oligopeptide-binding protein AppA</fullName>
    </submittedName>
</protein>
<dbReference type="InterPro" id="IPR030678">
    <property type="entry name" value="Peptide/Ni-bd"/>
</dbReference>
<dbReference type="PIRSF" id="PIRSF002741">
    <property type="entry name" value="MppA"/>
    <property type="match status" value="1"/>
</dbReference>
<dbReference type="Pfam" id="PF00496">
    <property type="entry name" value="SBP_bac_5"/>
    <property type="match status" value="1"/>
</dbReference>
<evidence type="ECO:0000313" key="4">
    <source>
        <dbReference type="EMBL" id="SEH04978.1"/>
    </source>
</evidence>
<reference evidence="4 5" key="1">
    <citation type="submission" date="2016-10" db="EMBL/GenBank/DDBJ databases">
        <authorList>
            <person name="de Groot N.N."/>
        </authorList>
    </citation>
    <scope>NUCLEOTIDE SEQUENCE [LARGE SCALE GENOMIC DNA]</scope>
    <source>
        <strain evidence="4">MBHS1</strain>
    </source>
</reference>
<dbReference type="CDD" id="cd08497">
    <property type="entry name" value="MbnE-like"/>
    <property type="match status" value="1"/>
</dbReference>
<keyword evidence="1 2" id="KW-0732">Signal</keyword>
<dbReference type="Proteomes" id="UP000236724">
    <property type="component" value="Unassembled WGS sequence"/>
</dbReference>
<feature type="signal peptide" evidence="2">
    <location>
        <begin position="1"/>
        <end position="21"/>
    </location>
</feature>
<dbReference type="Gene3D" id="3.40.190.10">
    <property type="entry name" value="Periplasmic binding protein-like II"/>
    <property type="match status" value="1"/>
</dbReference>
<accession>A0A1H6F493</accession>
<evidence type="ECO:0000259" key="3">
    <source>
        <dbReference type="Pfam" id="PF00496"/>
    </source>
</evidence>
<dbReference type="GO" id="GO:1904680">
    <property type="term" value="F:peptide transmembrane transporter activity"/>
    <property type="evidence" value="ECO:0007669"/>
    <property type="project" value="TreeGrafter"/>
</dbReference>
<dbReference type="InterPro" id="IPR039424">
    <property type="entry name" value="SBP_5"/>
</dbReference>
<dbReference type="InterPro" id="IPR000914">
    <property type="entry name" value="SBP_5_dom"/>
</dbReference>
<evidence type="ECO:0000256" key="1">
    <source>
        <dbReference type="ARBA" id="ARBA00022729"/>
    </source>
</evidence>
<dbReference type="SUPFAM" id="SSF53850">
    <property type="entry name" value="Periplasmic binding protein-like II"/>
    <property type="match status" value="1"/>
</dbReference>
<feature type="chain" id="PRO_5014595464" evidence="2">
    <location>
        <begin position="22"/>
        <end position="594"/>
    </location>
</feature>
<dbReference type="GO" id="GO:0015833">
    <property type="term" value="P:peptide transport"/>
    <property type="evidence" value="ECO:0007669"/>
    <property type="project" value="TreeGrafter"/>
</dbReference>
<dbReference type="EMBL" id="FMSV02000136">
    <property type="protein sequence ID" value="SEH04978.1"/>
    <property type="molecule type" value="Genomic_DNA"/>
</dbReference>
<dbReference type="GO" id="GO:0042884">
    <property type="term" value="P:microcin transport"/>
    <property type="evidence" value="ECO:0007669"/>
    <property type="project" value="TreeGrafter"/>
</dbReference>
<gene>
    <name evidence="4" type="primary">appA_1</name>
    <name evidence="4" type="ORF">MBHS_00831</name>
</gene>
<dbReference type="Gene3D" id="3.10.105.10">
    <property type="entry name" value="Dipeptide-binding Protein, Domain 3"/>
    <property type="match status" value="1"/>
</dbReference>
<organism evidence="4 5">
    <name type="scientific">Candidatus Venteria ishoeyi</name>
    <dbReference type="NCBI Taxonomy" id="1899563"/>
    <lineage>
        <taxon>Bacteria</taxon>
        <taxon>Pseudomonadati</taxon>
        <taxon>Pseudomonadota</taxon>
        <taxon>Gammaproteobacteria</taxon>
        <taxon>Thiotrichales</taxon>
        <taxon>Thiotrichaceae</taxon>
        <taxon>Venteria</taxon>
    </lineage>
</organism>
<dbReference type="GO" id="GO:0030288">
    <property type="term" value="C:outer membrane-bounded periplasmic space"/>
    <property type="evidence" value="ECO:0007669"/>
    <property type="project" value="TreeGrafter"/>
</dbReference>
<dbReference type="AlphaFoldDB" id="A0A1H6F493"/>
<evidence type="ECO:0000256" key="2">
    <source>
        <dbReference type="SAM" id="SignalP"/>
    </source>
</evidence>
<dbReference type="PANTHER" id="PTHR30290:SF64">
    <property type="entry name" value="ABC TRANSPORTER PERIPLASMIC BINDING PROTEIN"/>
    <property type="match status" value="1"/>
</dbReference>
<dbReference type="GO" id="GO:0043190">
    <property type="term" value="C:ATP-binding cassette (ABC) transporter complex"/>
    <property type="evidence" value="ECO:0007669"/>
    <property type="project" value="InterPro"/>
</dbReference>
<dbReference type="OrthoDB" id="9801912at2"/>
<dbReference type="PANTHER" id="PTHR30290">
    <property type="entry name" value="PERIPLASMIC BINDING COMPONENT OF ABC TRANSPORTER"/>
    <property type="match status" value="1"/>
</dbReference>
<sequence length="594" mass="67781">MFKATFIILLLGLALFSKAWAVHGVALGAMPKYPAGFKHFDYVNPNAPKGGKITLSARGSFDSFNPYVLKGIAAEGSGLLVETLMATSQDEPFSMYGLLADDVELAGDQLSVTFHLNPAAKFANGKPVLAADVKFSFESLTGPQGHPHYQVYWRDISACEVLDDARVRFHFKQVNRELHMIIGQLPVFSRDWLRDKTLDKVTSSPIGSGPYLLLSHKTGKDVIYQRRDDYWGWHLNVNQGRFNFAQVHYKYYKDQEITLEALKAGDFDFLDISSSRQWARDLEGEKFERGKLIKTILPHKNNAGMQAFIFNLRKPLFQDIQVRRALNLAFDFEWTNQNLFFNQYTRCDSYFSNSELAASGLPDAEELQLLEPLRKHLPDAVFNKVWQPVTTAKPGSLRMNLRQAKKLLNAAGWKVTNGGQVLHNAQGKPFHFKIILMDKAFERIVAPFARNLKKLGIAVEYRTVDRALYKKHLDNFDYDMVVMSFPQSQSPGNEQANYWHSQAFARKGSNNYLGVKHPAIDQLVENLIEADSYDALRTASRALDRVLLQGDYLVPQWYINGHRVVYQNRFGRPRQLPLYYPNGEGVVRNTWWVQ</sequence>
<keyword evidence="5" id="KW-1185">Reference proteome</keyword>
<name>A0A1H6F493_9GAMM</name>